<reference evidence="1 2" key="1">
    <citation type="submission" date="2017-05" db="EMBL/GenBank/DDBJ databases">
        <title>Genome sequence of Candidatus Fukatsuia symbiotica and Candidatus Hamiltonella defensa from Acyrthosiphon pisum strain 5D.</title>
        <authorList>
            <person name="Patel V.A."/>
            <person name="Chevignon G."/>
            <person name="Russell J.A."/>
            <person name="Oliver K.M."/>
        </authorList>
    </citation>
    <scope>NUCLEOTIDE SEQUENCE [LARGE SCALE GENOMIC DNA]</scope>
    <source>
        <strain evidence="1 2">5D</strain>
    </source>
</reference>
<keyword evidence="2" id="KW-1185">Reference proteome</keyword>
<organism evidence="1 2">
    <name type="scientific">Candidatus Fukatsuia symbiotica</name>
    <dbReference type="NCBI Taxonomy" id="1878942"/>
    <lineage>
        <taxon>Bacteria</taxon>
        <taxon>Pseudomonadati</taxon>
        <taxon>Pseudomonadota</taxon>
        <taxon>Gammaproteobacteria</taxon>
        <taxon>Enterobacterales</taxon>
        <taxon>Yersiniaceae</taxon>
        <taxon>Candidatus Fukatsuia</taxon>
    </lineage>
</organism>
<name>A0A2Y9CK94_9GAMM</name>
<proteinExistence type="predicted"/>
<dbReference type="RefSeq" id="WP_072550757.1">
    <property type="nucleotide sequence ID" value="NZ_CP021659.1"/>
</dbReference>
<evidence type="ECO:0000313" key="2">
    <source>
        <dbReference type="Proteomes" id="UP000261875"/>
    </source>
</evidence>
<evidence type="ECO:0000313" key="1">
    <source>
        <dbReference type="EMBL" id="AWK13253.1"/>
    </source>
</evidence>
<dbReference type="OrthoDB" id="8940880at2"/>
<sequence>MLRKVTDTTLSPQFDELFNFLFTLILETGKKTVILIHSYHNIYRRSPTFRRLFNYAVPSLTEKHKIKIASTIQPYSDFVGKVIKFPDVCTMLLIPQYLSLPGQPENFSAIRIYLHEMLHILLNLRDPTLGAGSI</sequence>
<protein>
    <submittedName>
        <fullName evidence="1">Uncharacterized protein</fullName>
    </submittedName>
</protein>
<gene>
    <name evidence="1" type="ORF">CCS41_00080</name>
</gene>
<dbReference type="KEGG" id="fsm:CCS41_00080"/>
<accession>A0A2Y9CK94</accession>
<dbReference type="STRING" id="1878942.GCA_900128755_01534"/>
<dbReference type="EMBL" id="CP021659">
    <property type="protein sequence ID" value="AWK13253.1"/>
    <property type="molecule type" value="Genomic_DNA"/>
</dbReference>
<dbReference type="Proteomes" id="UP000261875">
    <property type="component" value="Chromosome"/>
</dbReference>
<dbReference type="AlphaFoldDB" id="A0A2Y9CK94"/>